<dbReference type="SUPFAM" id="SSF159894">
    <property type="entry name" value="YgaC/TfoX-N like"/>
    <property type="match status" value="1"/>
</dbReference>
<protein>
    <recommendedName>
        <fullName evidence="2">TfoX N-terminal domain-containing protein</fullName>
    </recommendedName>
</protein>
<keyword evidence="4" id="KW-1185">Reference proteome</keyword>
<reference evidence="3 4" key="1">
    <citation type="journal article" date="2014" name="Proc. Natl. Acad. Sci. U.S.A.">
        <title>Functional type 2 photosynthetic reaction centers found in the rare bacterial phylum Gemmatimonadetes.</title>
        <authorList>
            <person name="Zeng Y."/>
            <person name="Feng F."/>
            <person name="Medova H."/>
            <person name="Dean J."/>
            <person name="Koblizek M."/>
        </authorList>
    </citation>
    <scope>NUCLEOTIDE SEQUENCE [LARGE SCALE GENOMIC DNA]</scope>
    <source>
        <strain evidence="3 4">AP64</strain>
    </source>
</reference>
<dbReference type="RefSeq" id="WP_043581798.1">
    <property type="nucleotide sequence ID" value="NZ_CP011454.1"/>
</dbReference>
<name>A0A143BPQ8_9BACT</name>
<proteinExistence type="predicted"/>
<dbReference type="Pfam" id="PF04993">
    <property type="entry name" value="TfoX_N"/>
    <property type="match status" value="1"/>
</dbReference>
<evidence type="ECO:0000313" key="3">
    <source>
        <dbReference type="EMBL" id="AMW06998.1"/>
    </source>
</evidence>
<organism evidence="3 4">
    <name type="scientific">Gemmatimonas phototrophica</name>
    <dbReference type="NCBI Taxonomy" id="1379270"/>
    <lineage>
        <taxon>Bacteria</taxon>
        <taxon>Pseudomonadati</taxon>
        <taxon>Gemmatimonadota</taxon>
        <taxon>Gemmatimonadia</taxon>
        <taxon>Gemmatimonadales</taxon>
        <taxon>Gemmatimonadaceae</taxon>
        <taxon>Gemmatimonas</taxon>
    </lineage>
</organism>
<gene>
    <name evidence="3" type="ORF">GEMMAAP_18165</name>
</gene>
<dbReference type="KEGG" id="gph:GEMMAAP_18165"/>
<dbReference type="Proteomes" id="UP000076404">
    <property type="component" value="Chromosome"/>
</dbReference>
<dbReference type="AlphaFoldDB" id="A0A143BPQ8"/>
<dbReference type="eggNOG" id="COG3070">
    <property type="taxonomic scope" value="Bacteria"/>
</dbReference>
<sequence length="117" mass="13304">MTVTATYRAFVLEHLTRALPDIRARDMFGGVGIYCGTTFFALIGNDVLYFKVDERTRHHYEAKGMGPFRPFGEGGEVMQYYEVPAEVIEEQDALRLWADDAVAVGRRAKQRKVKRAS</sequence>
<dbReference type="OrthoDB" id="8687154at2"/>
<dbReference type="InterPro" id="IPR007076">
    <property type="entry name" value="TfoX_N"/>
</dbReference>
<keyword evidence="1" id="KW-0472">Membrane</keyword>
<accession>A0A143BPQ8</accession>
<evidence type="ECO:0000313" key="4">
    <source>
        <dbReference type="Proteomes" id="UP000076404"/>
    </source>
</evidence>
<reference evidence="3 4" key="2">
    <citation type="journal article" date="2016" name="Environ. Microbiol. Rep.">
        <title>Metagenomic evidence for the presence of phototrophic Gemmatimonadetes bacteria in diverse environments.</title>
        <authorList>
            <person name="Zeng Y."/>
            <person name="Baumbach J."/>
            <person name="Barbosa E.G."/>
            <person name="Azevedo V."/>
            <person name="Zhang C."/>
            <person name="Koblizek M."/>
        </authorList>
    </citation>
    <scope>NUCLEOTIDE SEQUENCE [LARGE SCALE GENOMIC DNA]</scope>
    <source>
        <strain evidence="3 4">AP64</strain>
    </source>
</reference>
<evidence type="ECO:0000256" key="1">
    <source>
        <dbReference type="SAM" id="Phobius"/>
    </source>
</evidence>
<dbReference type="EMBL" id="CP011454">
    <property type="protein sequence ID" value="AMW06998.1"/>
    <property type="molecule type" value="Genomic_DNA"/>
</dbReference>
<keyword evidence="1" id="KW-1133">Transmembrane helix</keyword>
<evidence type="ECO:0000259" key="2">
    <source>
        <dbReference type="Pfam" id="PF04993"/>
    </source>
</evidence>
<dbReference type="STRING" id="1379270.GEMMAAP_18165"/>
<feature type="transmembrane region" description="Helical" evidence="1">
    <location>
        <begin position="27"/>
        <end position="50"/>
    </location>
</feature>
<keyword evidence="1" id="KW-0812">Transmembrane</keyword>
<dbReference type="Gene3D" id="3.30.1460.30">
    <property type="entry name" value="YgaC/TfoX-N like chaperone"/>
    <property type="match status" value="1"/>
</dbReference>
<feature type="domain" description="TfoX N-terminal" evidence="2">
    <location>
        <begin position="17"/>
        <end position="103"/>
    </location>
</feature>